<dbReference type="Proteomes" id="UP001162905">
    <property type="component" value="Unassembled WGS sequence"/>
</dbReference>
<dbReference type="EMBL" id="JAKJXH010000059">
    <property type="protein sequence ID" value="MCF7545672.1"/>
    <property type="molecule type" value="Genomic_DNA"/>
</dbReference>
<comment type="caution">
    <text evidence="1">The sequence shown here is derived from an EMBL/GenBank/DDBJ whole genome shotgun (WGS) entry which is preliminary data.</text>
</comment>
<gene>
    <name evidence="1" type="ORF">L4G47_26150</name>
</gene>
<keyword evidence="2" id="KW-1185">Reference proteome</keyword>
<dbReference type="RefSeq" id="WP_237254964.1">
    <property type="nucleotide sequence ID" value="NZ_JAKJXH010000059.1"/>
</dbReference>
<sequence length="100" mass="10293">MYTCFAGNAAKDILKDVGISIAKKLAINSINKISGATLTKINQVVEFRLLIKFGSAGVVNLAKAVPILGGLIGAAFDSVTMNTVGNVARDLFVVPGNSVG</sequence>
<evidence type="ECO:0000313" key="1">
    <source>
        <dbReference type="EMBL" id="MCF7545672.1"/>
    </source>
</evidence>
<accession>A0ABS9IDZ1</accession>
<evidence type="ECO:0000313" key="2">
    <source>
        <dbReference type="Proteomes" id="UP001162905"/>
    </source>
</evidence>
<reference evidence="1" key="1">
    <citation type="submission" date="2022-01" db="EMBL/GenBank/DDBJ databases">
        <title>Pseudomonas sp. nov. isolated from Antarctic regolith.</title>
        <authorList>
            <person name="Novakova D."/>
            <person name="Sedlar K."/>
        </authorList>
    </citation>
    <scope>NUCLEOTIDE SEQUENCE</scope>
    <source>
        <strain evidence="1">P2647</strain>
    </source>
</reference>
<evidence type="ECO:0008006" key="3">
    <source>
        <dbReference type="Google" id="ProtNLM"/>
    </source>
</evidence>
<organism evidence="1 2">
    <name type="scientific">Pseudomonas petrae</name>
    <dbReference type="NCBI Taxonomy" id="2912190"/>
    <lineage>
        <taxon>Bacteria</taxon>
        <taxon>Pseudomonadati</taxon>
        <taxon>Pseudomonadota</taxon>
        <taxon>Gammaproteobacteria</taxon>
        <taxon>Pseudomonadales</taxon>
        <taxon>Pseudomonadaceae</taxon>
        <taxon>Pseudomonas</taxon>
    </lineage>
</organism>
<proteinExistence type="predicted"/>
<protein>
    <recommendedName>
        <fullName evidence="3">DUF697 domain-containing protein</fullName>
    </recommendedName>
</protein>
<name>A0ABS9IDZ1_9PSED</name>